<dbReference type="PROSITE" id="PS00806">
    <property type="entry name" value="ALDOLASE_CLASS_II_2"/>
    <property type="match status" value="1"/>
</dbReference>
<dbReference type="RefSeq" id="XP_025375998.1">
    <property type="nucleotide sequence ID" value="XM_025524198.1"/>
</dbReference>
<evidence type="ECO:0000256" key="1">
    <source>
        <dbReference type="RuleBase" id="RU366023"/>
    </source>
</evidence>
<comment type="pathway">
    <text evidence="1">Carbohydrate degradation; glycolysis; D-glyceraldehyde 3-phosphate and glycerone phosphate from D-glucose: step 4/4.</text>
</comment>
<name>A0A316YGY2_9BASI</name>
<dbReference type="PANTHER" id="PTHR30304">
    <property type="entry name" value="D-TAGATOSE-1,6-BISPHOSPHATE ALDOLASE"/>
    <property type="match status" value="1"/>
</dbReference>
<dbReference type="EC" id="4.1.2.13" evidence="1"/>
<comment type="cofactor">
    <cofactor evidence="1">
        <name>Zn(2+)</name>
        <dbReference type="ChEBI" id="CHEBI:29105"/>
    </cofactor>
    <text evidence="1">Binds 2 Zn(2+) ions per subunit. One is catalytic and the other provides a structural contribution.</text>
</comment>
<dbReference type="InterPro" id="IPR050246">
    <property type="entry name" value="Class_II_FBP_aldolase"/>
</dbReference>
<keyword evidence="3" id="KW-1185">Reference proteome</keyword>
<keyword evidence="1" id="KW-0479">Metal-binding</keyword>
<proteinExistence type="inferred from homology"/>
<dbReference type="GO" id="GO:0004332">
    <property type="term" value="F:fructose-bisphosphate aldolase activity"/>
    <property type="evidence" value="ECO:0007669"/>
    <property type="project" value="UniProtKB-EC"/>
</dbReference>
<dbReference type="GO" id="GO:0006096">
    <property type="term" value="P:glycolytic process"/>
    <property type="evidence" value="ECO:0007669"/>
    <property type="project" value="UniProtKB-UniPathway"/>
</dbReference>
<dbReference type="InterPro" id="IPR013785">
    <property type="entry name" value="Aldolase_TIM"/>
</dbReference>
<reference evidence="2 3" key="1">
    <citation type="journal article" date="2018" name="Mol. Biol. Evol.">
        <title>Broad Genomic Sampling Reveals a Smut Pathogenic Ancestry of the Fungal Clade Ustilaginomycotina.</title>
        <authorList>
            <person name="Kijpornyongpan T."/>
            <person name="Mondo S.J."/>
            <person name="Barry K."/>
            <person name="Sandor L."/>
            <person name="Lee J."/>
            <person name="Lipzen A."/>
            <person name="Pangilinan J."/>
            <person name="LaButti K."/>
            <person name="Hainaut M."/>
            <person name="Henrissat B."/>
            <person name="Grigoriev I.V."/>
            <person name="Spatafora J.W."/>
            <person name="Aime M.C."/>
        </authorList>
    </citation>
    <scope>NUCLEOTIDE SEQUENCE [LARGE SCALE GENOMIC DNA]</scope>
    <source>
        <strain evidence="2 3">MCA 4198</strain>
    </source>
</reference>
<accession>A0A316YGY2</accession>
<sequence>MPSQERNRTLAILRSASKGKYAILAQCCYDAQSVLATIRAAEKARSPAMVQLFPVTMKQFGIHFTRFVLDACHSASVPISVHVDHVGTDEDIARVLDWAEQGVQVDSMMIDCSHHDTDEENIAMAKPYCQRAAKLGMAVEVELGRIMGGEQGVRTMDDGALTRPEKAEQFLLELEVDMLAPSIGNIHGRYTSAPDFRLDLLDDLQGRVGPKTQANALIVLHGTDDLSDDLFRECVRRGCVKINVNSWAREPQVEHWVKRLSHDALPDVYDAGMEKFEAVCTRFFKLFGSAGKA</sequence>
<comment type="similarity">
    <text evidence="1">Belongs to the class II fructose-bisphosphate aldolase family.</text>
</comment>
<dbReference type="UniPathway" id="UPA00109">
    <property type="reaction ID" value="UER00183"/>
</dbReference>
<dbReference type="EMBL" id="KZ819638">
    <property type="protein sequence ID" value="PWN88800.1"/>
    <property type="molecule type" value="Genomic_DNA"/>
</dbReference>
<dbReference type="AlphaFoldDB" id="A0A316YGY2"/>
<comment type="function">
    <text evidence="1">Catalyzes the aldol condensation of dihydroxyacetone phosphate (DHAP or glycerone-phosphate) with glyceraldehyde 3-phosphate (G3P) to form fructose 1,6-bisphosphate (FBP) in gluconeogenesis and the reverse reaction in glycolysis.</text>
</comment>
<protein>
    <recommendedName>
        <fullName evidence="1">Fructose-bisphosphate aldolase</fullName>
        <shortName evidence="1">FBP aldolase</shortName>
        <ecNumber evidence="1">4.1.2.13</ecNumber>
    </recommendedName>
</protein>
<dbReference type="PIRSF" id="PIRSF001359">
    <property type="entry name" value="F_bP_aldolase_II"/>
    <property type="match status" value="1"/>
</dbReference>
<dbReference type="GeneID" id="37046114"/>
<gene>
    <name evidence="2" type="ORF">FA10DRAFT_288321</name>
</gene>
<dbReference type="Proteomes" id="UP000245768">
    <property type="component" value="Unassembled WGS sequence"/>
</dbReference>
<evidence type="ECO:0000313" key="3">
    <source>
        <dbReference type="Proteomes" id="UP000245768"/>
    </source>
</evidence>
<keyword evidence="1" id="KW-0324">Glycolysis</keyword>
<dbReference type="GO" id="GO:0008270">
    <property type="term" value="F:zinc ion binding"/>
    <property type="evidence" value="ECO:0007669"/>
    <property type="project" value="UniProtKB-UniRule"/>
</dbReference>
<dbReference type="InterPro" id="IPR000771">
    <property type="entry name" value="FBA_II"/>
</dbReference>
<dbReference type="InParanoid" id="A0A316YGY2"/>
<dbReference type="OrthoDB" id="2558351at2759"/>
<dbReference type="PANTHER" id="PTHR30304:SF0">
    <property type="entry name" value="D-TAGATOSE-1,6-BISPHOSPHATE ALDOLASE SUBUNIT GATY-RELATED"/>
    <property type="match status" value="1"/>
</dbReference>
<dbReference type="STRING" id="215250.A0A316YGY2"/>
<keyword evidence="1" id="KW-0456">Lyase</keyword>
<organism evidence="2 3">
    <name type="scientific">Acaromyces ingoldii</name>
    <dbReference type="NCBI Taxonomy" id="215250"/>
    <lineage>
        <taxon>Eukaryota</taxon>
        <taxon>Fungi</taxon>
        <taxon>Dikarya</taxon>
        <taxon>Basidiomycota</taxon>
        <taxon>Ustilaginomycotina</taxon>
        <taxon>Exobasidiomycetes</taxon>
        <taxon>Exobasidiales</taxon>
        <taxon>Cryptobasidiaceae</taxon>
        <taxon>Acaromyces</taxon>
    </lineage>
</organism>
<comment type="catalytic activity">
    <reaction evidence="1">
        <text>beta-D-fructose 1,6-bisphosphate = D-glyceraldehyde 3-phosphate + dihydroxyacetone phosphate</text>
        <dbReference type="Rhea" id="RHEA:14729"/>
        <dbReference type="ChEBI" id="CHEBI:32966"/>
        <dbReference type="ChEBI" id="CHEBI:57642"/>
        <dbReference type="ChEBI" id="CHEBI:59776"/>
        <dbReference type="EC" id="4.1.2.13"/>
    </reaction>
</comment>
<dbReference type="Gene3D" id="3.20.20.70">
    <property type="entry name" value="Aldolase class I"/>
    <property type="match status" value="1"/>
</dbReference>
<dbReference type="Pfam" id="PF01116">
    <property type="entry name" value="F_bP_aldolase"/>
    <property type="match status" value="1"/>
</dbReference>
<keyword evidence="1" id="KW-0862">Zinc</keyword>
<evidence type="ECO:0000313" key="2">
    <source>
        <dbReference type="EMBL" id="PWN88800.1"/>
    </source>
</evidence>
<dbReference type="SUPFAM" id="SSF51569">
    <property type="entry name" value="Aldolase"/>
    <property type="match status" value="1"/>
</dbReference>